<dbReference type="PANTHER" id="PTHR11827:SF73">
    <property type="entry name" value="KAZACHOC, ISOFORM G"/>
    <property type="match status" value="1"/>
</dbReference>
<evidence type="ECO:0008006" key="8">
    <source>
        <dbReference type="Google" id="ProtNLM"/>
    </source>
</evidence>
<dbReference type="Proteomes" id="UP000277928">
    <property type="component" value="Unassembled WGS sequence"/>
</dbReference>
<feature type="transmembrane region" description="Helical" evidence="5">
    <location>
        <begin position="120"/>
        <end position="138"/>
    </location>
</feature>
<dbReference type="GO" id="GO:0007268">
    <property type="term" value="P:chemical synaptic transmission"/>
    <property type="evidence" value="ECO:0007669"/>
    <property type="project" value="TreeGrafter"/>
</dbReference>
<protein>
    <recommendedName>
        <fullName evidence="8">Amino acid permease/ SLC12A domain-containing protein</fullName>
    </recommendedName>
</protein>
<dbReference type="GO" id="GO:0005886">
    <property type="term" value="C:plasma membrane"/>
    <property type="evidence" value="ECO:0007669"/>
    <property type="project" value="TreeGrafter"/>
</dbReference>
<reference evidence="6 7" key="1">
    <citation type="submission" date="2018-08" db="EMBL/GenBank/DDBJ databases">
        <authorList>
            <person name="Laetsch R D."/>
            <person name="Stevens L."/>
            <person name="Kumar S."/>
            <person name="Blaxter L. M."/>
        </authorList>
    </citation>
    <scope>NUCLEOTIDE SEQUENCE [LARGE SCALE GENOMIC DNA]</scope>
</reference>
<keyword evidence="2 5" id="KW-0812">Transmembrane</keyword>
<organism evidence="6 7">
    <name type="scientific">Litomosoides sigmodontis</name>
    <name type="common">Filarial nematode worm</name>
    <dbReference type="NCBI Taxonomy" id="42156"/>
    <lineage>
        <taxon>Eukaryota</taxon>
        <taxon>Metazoa</taxon>
        <taxon>Ecdysozoa</taxon>
        <taxon>Nematoda</taxon>
        <taxon>Chromadorea</taxon>
        <taxon>Rhabditida</taxon>
        <taxon>Spirurina</taxon>
        <taxon>Spiruromorpha</taxon>
        <taxon>Filarioidea</taxon>
        <taxon>Onchocercidae</taxon>
        <taxon>Litomosoides</taxon>
    </lineage>
</organism>
<comment type="subcellular location">
    <subcellularLocation>
        <location evidence="1">Membrane</location>
        <topology evidence="1">Multi-pass membrane protein</topology>
    </subcellularLocation>
</comment>
<proteinExistence type="predicted"/>
<keyword evidence="4 5" id="KW-0472">Membrane</keyword>
<dbReference type="GO" id="GO:1990573">
    <property type="term" value="P:potassium ion import across plasma membrane"/>
    <property type="evidence" value="ECO:0007669"/>
    <property type="project" value="TreeGrafter"/>
</dbReference>
<dbReference type="OrthoDB" id="2020542at2759"/>
<dbReference type="AlphaFoldDB" id="A0A3P6VEM5"/>
<evidence type="ECO:0000256" key="4">
    <source>
        <dbReference type="ARBA" id="ARBA00023136"/>
    </source>
</evidence>
<evidence type="ECO:0000256" key="2">
    <source>
        <dbReference type="ARBA" id="ARBA00022692"/>
    </source>
</evidence>
<evidence type="ECO:0000256" key="5">
    <source>
        <dbReference type="SAM" id="Phobius"/>
    </source>
</evidence>
<dbReference type="GO" id="GO:0006884">
    <property type="term" value="P:cell volume homeostasis"/>
    <property type="evidence" value="ECO:0007669"/>
    <property type="project" value="TreeGrafter"/>
</dbReference>
<dbReference type="InterPro" id="IPR004842">
    <property type="entry name" value="SLC12A_fam"/>
</dbReference>
<gene>
    <name evidence="6" type="ORF">NLS_LOCUS8912</name>
</gene>
<name>A0A3P6VEM5_LITSI</name>
<accession>A0A3P6VEM5</accession>
<feature type="non-terminal residue" evidence="6">
    <location>
        <position position="140"/>
    </location>
</feature>
<dbReference type="GO" id="GO:0015379">
    <property type="term" value="F:potassium:chloride symporter activity"/>
    <property type="evidence" value="ECO:0007669"/>
    <property type="project" value="TreeGrafter"/>
</dbReference>
<evidence type="ECO:0000256" key="1">
    <source>
        <dbReference type="ARBA" id="ARBA00004141"/>
    </source>
</evidence>
<sequence>MSSVIKFNERIELNLVNNFLSIIIGNVLSVPGDGGVETIPLCAEHSPTLALYEDEYHTQGQKIGQMLRSLSLYNAVMPNSSEREIAQKAIKKVQMGTIMGVYLPCMQNIFGVLFFIRLTWIIGTAGIVQAFFVVLVCCSV</sequence>
<dbReference type="EMBL" id="UYRX01001261">
    <property type="protein sequence ID" value="VDK88951.1"/>
    <property type="molecule type" value="Genomic_DNA"/>
</dbReference>
<dbReference type="STRING" id="42156.A0A3P6VEM5"/>
<keyword evidence="7" id="KW-1185">Reference proteome</keyword>
<evidence type="ECO:0000256" key="3">
    <source>
        <dbReference type="ARBA" id="ARBA00022989"/>
    </source>
</evidence>
<evidence type="ECO:0000313" key="6">
    <source>
        <dbReference type="EMBL" id="VDK88951.1"/>
    </source>
</evidence>
<dbReference type="GO" id="GO:0055064">
    <property type="term" value="P:chloride ion homeostasis"/>
    <property type="evidence" value="ECO:0007669"/>
    <property type="project" value="TreeGrafter"/>
</dbReference>
<dbReference type="GO" id="GO:0055075">
    <property type="term" value="P:potassium ion homeostasis"/>
    <property type="evidence" value="ECO:0007669"/>
    <property type="project" value="TreeGrafter"/>
</dbReference>
<keyword evidence="3 5" id="KW-1133">Transmembrane helix</keyword>
<dbReference type="GO" id="GO:0045202">
    <property type="term" value="C:synapse"/>
    <property type="evidence" value="ECO:0007669"/>
    <property type="project" value="GOC"/>
</dbReference>
<evidence type="ECO:0000313" key="7">
    <source>
        <dbReference type="Proteomes" id="UP000277928"/>
    </source>
</evidence>
<dbReference type="PANTHER" id="PTHR11827">
    <property type="entry name" value="SOLUTE CARRIER FAMILY 12, CATION COTRANSPORTERS"/>
    <property type="match status" value="1"/>
</dbReference>